<keyword evidence="2" id="KW-0560">Oxidoreductase</keyword>
<dbReference type="SUPFAM" id="SSF52218">
    <property type="entry name" value="Flavoproteins"/>
    <property type="match status" value="1"/>
</dbReference>
<evidence type="ECO:0000259" key="3">
    <source>
        <dbReference type="Pfam" id="PF02525"/>
    </source>
</evidence>
<accession>A0A2B8BM73</accession>
<organism evidence="4 5">
    <name type="scientific">Azospirillum palustre</name>
    <dbReference type="NCBI Taxonomy" id="2044885"/>
    <lineage>
        <taxon>Bacteria</taxon>
        <taxon>Pseudomonadati</taxon>
        <taxon>Pseudomonadota</taxon>
        <taxon>Alphaproteobacteria</taxon>
        <taxon>Rhodospirillales</taxon>
        <taxon>Azospirillaceae</taxon>
        <taxon>Azospirillum</taxon>
    </lineage>
</organism>
<dbReference type="InterPro" id="IPR003680">
    <property type="entry name" value="Flavodoxin_fold"/>
</dbReference>
<dbReference type="Gene3D" id="3.40.50.360">
    <property type="match status" value="1"/>
</dbReference>
<evidence type="ECO:0000256" key="2">
    <source>
        <dbReference type="ARBA" id="ARBA00023002"/>
    </source>
</evidence>
<dbReference type="GO" id="GO:0003955">
    <property type="term" value="F:NAD(P)H dehydrogenase (quinone) activity"/>
    <property type="evidence" value="ECO:0007669"/>
    <property type="project" value="TreeGrafter"/>
</dbReference>
<comment type="similarity">
    <text evidence="1">Belongs to the NAD(P)H dehydrogenase (quinone) family.</text>
</comment>
<keyword evidence="5" id="KW-1185">Reference proteome</keyword>
<dbReference type="InterPro" id="IPR051545">
    <property type="entry name" value="NAD(P)H_dehydrogenase_qn"/>
</dbReference>
<evidence type="ECO:0000313" key="4">
    <source>
        <dbReference type="EMBL" id="PGH58317.1"/>
    </source>
</evidence>
<feature type="domain" description="Flavodoxin-like fold" evidence="3">
    <location>
        <begin position="1"/>
        <end position="136"/>
    </location>
</feature>
<reference evidence="5" key="1">
    <citation type="submission" date="2017-10" db="EMBL/GenBank/DDBJ databases">
        <authorList>
            <person name="Kravchenko I.K."/>
            <person name="Grouzdev D.S."/>
        </authorList>
    </citation>
    <scope>NUCLEOTIDE SEQUENCE [LARGE SCALE GENOMIC DNA]</scope>
    <source>
        <strain evidence="5">B2</strain>
    </source>
</reference>
<protein>
    <submittedName>
        <fullName evidence="4">NAD(P)H dehydrogenase</fullName>
    </submittedName>
</protein>
<proteinExistence type="inferred from homology"/>
<evidence type="ECO:0000256" key="1">
    <source>
        <dbReference type="ARBA" id="ARBA00006252"/>
    </source>
</evidence>
<sequence>MRIQTIFAHPLPQSFAAAVHRTAVSALRASGHEVVETDLYAEGFAPALTVAERSSYFSPDYDASAVAGLVERLRWSEGLVFCYPHWWFDQPAILKGYIDRVWGPGIAFRHDRDGGRILPLLTGLRTVAVLTSFGSPWWLTELYMRNPARRIFKNGVLTACAPQAKLRYLAHYDMDRSTEASRKRFLDRVDDSMRCFA</sequence>
<dbReference type="PANTHER" id="PTHR10204:SF34">
    <property type="entry name" value="NAD(P)H DEHYDROGENASE [QUINONE] 1 ISOFORM 1"/>
    <property type="match status" value="1"/>
</dbReference>
<dbReference type="InterPro" id="IPR029039">
    <property type="entry name" value="Flavoprotein-like_sf"/>
</dbReference>
<evidence type="ECO:0000313" key="5">
    <source>
        <dbReference type="Proteomes" id="UP000225379"/>
    </source>
</evidence>
<dbReference type="RefSeq" id="WP_098735147.1">
    <property type="nucleotide sequence ID" value="NZ_PDKW01000038.1"/>
</dbReference>
<dbReference type="Proteomes" id="UP000225379">
    <property type="component" value="Unassembled WGS sequence"/>
</dbReference>
<comment type="caution">
    <text evidence="4">The sequence shown here is derived from an EMBL/GenBank/DDBJ whole genome shotgun (WGS) entry which is preliminary data.</text>
</comment>
<dbReference type="PANTHER" id="PTHR10204">
    <property type="entry name" value="NAD P H OXIDOREDUCTASE-RELATED"/>
    <property type="match status" value="1"/>
</dbReference>
<dbReference type="Pfam" id="PF02525">
    <property type="entry name" value="Flavodoxin_2"/>
    <property type="match status" value="1"/>
</dbReference>
<dbReference type="AlphaFoldDB" id="A0A2B8BM73"/>
<gene>
    <name evidence="4" type="ORF">CRT60_03885</name>
</gene>
<dbReference type="OrthoDB" id="9798454at2"/>
<dbReference type="EMBL" id="PDKW01000038">
    <property type="protein sequence ID" value="PGH58317.1"/>
    <property type="molecule type" value="Genomic_DNA"/>
</dbReference>
<name>A0A2B8BM73_9PROT</name>
<dbReference type="GO" id="GO:0005829">
    <property type="term" value="C:cytosol"/>
    <property type="evidence" value="ECO:0007669"/>
    <property type="project" value="TreeGrafter"/>
</dbReference>